<dbReference type="InterPro" id="IPR054484">
    <property type="entry name" value="ComC_SSD"/>
</dbReference>
<evidence type="ECO:0000259" key="2">
    <source>
        <dbReference type="Pfam" id="PF22933"/>
    </source>
</evidence>
<keyword evidence="4" id="KW-1185">Reference proteome</keyword>
<dbReference type="KEGG" id="dfa:DFA_04974"/>
<dbReference type="AlphaFoldDB" id="F4PMP7"/>
<dbReference type="GeneID" id="14874987"/>
<gene>
    <name evidence="3" type="ORF">DFA_04974</name>
</gene>
<organism evidence="3 4">
    <name type="scientific">Cavenderia fasciculata</name>
    <name type="common">Slime mold</name>
    <name type="synonym">Dictyostelium fasciculatum</name>
    <dbReference type="NCBI Taxonomy" id="261658"/>
    <lineage>
        <taxon>Eukaryota</taxon>
        <taxon>Amoebozoa</taxon>
        <taxon>Evosea</taxon>
        <taxon>Eumycetozoa</taxon>
        <taxon>Dictyostelia</taxon>
        <taxon>Acytosteliales</taxon>
        <taxon>Cavenderiaceae</taxon>
        <taxon>Cavenderia</taxon>
    </lineage>
</organism>
<sequence length="1027" mass="113845">MMMMDRSPHHRFIFIVGIILFIFSINTISITEAQQQQLPIDQRRYYGSTIPQDVASICSSGQFTCGSPFGSGGSYHVLAINMSPVGYTNVGALPSISTFSFPELVTLSISSSGSTWGDGGTIPMFQDLPKLTSFTMQTDSIITNIPLNFSVGKPLLSSVVFSGLPSLTTLNFESFSNSAIRDILISSSKIQTILGTDTAILPKLFSMQIMLECNVAQTITLNALNFPILQDVIMIGTKGSQAIKLILNSPQLQYVTSLMVDSVATGSINPTFIYPQRIVSLGLGGINYAFEPTDLSIYTSMKSLIISNTMEPQYPYSFYPPLLENIRYSYSKLQSFPSIPLPNRIVTADFKGNLIAGTIPVSMLSNKPPQLNLDVSYNQNLGGVLPEEFCGIASLTIINTSISAIPSCYWCFASNSARLITNLLPPANFQCNVTLDSTNVYSTQGLFTITGNNLGWGENVKNFVRAIEPNKQLIFKMQVNLGPQQNLTINLVEPPKPGYSIKVTVSEKSFLLTSFGGGESELGVYKFQVAFEYWALDYFPTVDLNFGQVPCTLTNINYNTKTITCFINDPPLGIQNLTIYNQYTNYSMPISIVKNIFISSYLLEPPTYPPTHAHLYGYFGNFSMTDPKSYVIVTTSAGMMFCNFTIANQTYVKCKFERQPASGRGSIAIMVPLGSGSFDLYYPFPPPTNAECQLKTNNCTGHGECVNGQCVCDTGYLDFDCKLKSEGPGVDFVVDKDPSATFKFLDYSFSFTMMSIQEVDVNDNVIKELPTNNWTTIQRKKDDVVSVDYHLTSHQYSKNATDYFQLNVTSTIEFSNNSRTIQFGGDDYKLANGSIKISVNVTKWPFDSVFSSLRLVFITTINNEQILVGCDDSKTEIESIENFVGGDSIQYLRVVKNTTQFFGRFLDYSVTDGRKTYSKTQVMNVTKKDAEESYVMIGVNLPNCKECLMDPDFSALLINPTSNCPGQKTNDSWKMIVGIVIGVVGAITLSIILIYIIKKNRFYFIIKRVGTMKETFKLKTMRDKSMS</sequence>
<dbReference type="RefSeq" id="XP_004360695.1">
    <property type="nucleotide sequence ID" value="XM_004360638.1"/>
</dbReference>
<dbReference type="Pfam" id="PF22933">
    <property type="entry name" value="ComC_SSD"/>
    <property type="match status" value="1"/>
</dbReference>
<dbReference type="PANTHER" id="PTHR24032:SF16">
    <property type="entry name" value="EGF-LIKE DOMAIN-CONTAINING PROTEIN"/>
    <property type="match status" value="1"/>
</dbReference>
<evidence type="ECO:0000313" key="4">
    <source>
        <dbReference type="Proteomes" id="UP000007797"/>
    </source>
</evidence>
<keyword evidence="1" id="KW-0812">Transmembrane</keyword>
<dbReference type="STRING" id="1054147.F4PMP7"/>
<evidence type="ECO:0000256" key="1">
    <source>
        <dbReference type="SAM" id="Phobius"/>
    </source>
</evidence>
<dbReference type="CDD" id="cd00054">
    <property type="entry name" value="EGF_CA"/>
    <property type="match status" value="1"/>
</dbReference>
<dbReference type="Gene3D" id="2.10.25.10">
    <property type="entry name" value="Laminin"/>
    <property type="match status" value="1"/>
</dbReference>
<dbReference type="OrthoDB" id="26095at2759"/>
<reference evidence="4" key="1">
    <citation type="journal article" date="2011" name="Genome Res.">
        <title>Phylogeny-wide analysis of social amoeba genomes highlights ancient origins for complex intercellular communication.</title>
        <authorList>
            <person name="Heidel A.J."/>
            <person name="Lawal H.M."/>
            <person name="Felder M."/>
            <person name="Schilde C."/>
            <person name="Helps N.R."/>
            <person name="Tunggal B."/>
            <person name="Rivero F."/>
            <person name="John U."/>
            <person name="Schleicher M."/>
            <person name="Eichinger L."/>
            <person name="Platzer M."/>
            <person name="Noegel A.A."/>
            <person name="Schaap P."/>
            <person name="Gloeckner G."/>
        </authorList>
    </citation>
    <scope>NUCLEOTIDE SEQUENCE [LARGE SCALE GENOMIC DNA]</scope>
    <source>
        <strain evidence="4">SH3</strain>
    </source>
</reference>
<proteinExistence type="predicted"/>
<dbReference type="EMBL" id="GL883008">
    <property type="protein sequence ID" value="EGG22844.1"/>
    <property type="molecule type" value="Genomic_DNA"/>
</dbReference>
<dbReference type="Proteomes" id="UP000007797">
    <property type="component" value="Unassembled WGS sequence"/>
</dbReference>
<dbReference type="PANTHER" id="PTHR24032">
    <property type="entry name" value="EGF-LIKE DOMAIN-CONTAINING PROTEIN-RELATED-RELATED"/>
    <property type="match status" value="1"/>
</dbReference>
<name>F4PMP7_CACFS</name>
<dbReference type="Gene3D" id="3.80.10.10">
    <property type="entry name" value="Ribonuclease Inhibitor"/>
    <property type="match status" value="1"/>
</dbReference>
<dbReference type="SUPFAM" id="SSF52058">
    <property type="entry name" value="L domain-like"/>
    <property type="match status" value="1"/>
</dbReference>
<accession>F4PMP7</accession>
<feature type="domain" description="ComC supersandwich" evidence="2">
    <location>
        <begin position="746"/>
        <end position="956"/>
    </location>
</feature>
<keyword evidence="1" id="KW-1133">Transmembrane helix</keyword>
<protein>
    <recommendedName>
        <fullName evidence="2">ComC supersandwich domain-containing protein</fullName>
    </recommendedName>
</protein>
<evidence type="ECO:0000313" key="3">
    <source>
        <dbReference type="EMBL" id="EGG22844.1"/>
    </source>
</evidence>
<keyword evidence="1" id="KW-0472">Membrane</keyword>
<dbReference type="InterPro" id="IPR053331">
    <property type="entry name" value="EGF-like_comC"/>
</dbReference>
<dbReference type="InterPro" id="IPR032675">
    <property type="entry name" value="LRR_dom_sf"/>
</dbReference>
<feature type="transmembrane region" description="Helical" evidence="1">
    <location>
        <begin position="973"/>
        <end position="997"/>
    </location>
</feature>